<dbReference type="EMBL" id="UOFC01000089">
    <property type="protein sequence ID" value="VAW46194.1"/>
    <property type="molecule type" value="Genomic_DNA"/>
</dbReference>
<reference evidence="2" key="1">
    <citation type="submission" date="2018-06" db="EMBL/GenBank/DDBJ databases">
        <authorList>
            <person name="Zhirakovskaya E."/>
        </authorList>
    </citation>
    <scope>NUCLEOTIDE SEQUENCE</scope>
</reference>
<keyword evidence="1" id="KW-1133">Transmembrane helix</keyword>
<name>A0A3B0WR42_9ZZZZ</name>
<dbReference type="AlphaFoldDB" id="A0A3B0WR42"/>
<protein>
    <submittedName>
        <fullName evidence="2">Uncharacterized protein</fullName>
    </submittedName>
</protein>
<sequence>MNLSNLLSDPLIKRFFFRAVVFFVILSAFLAGAWFAYGEVEKKLQAKERPKIQELNGLQSDVLFLQQQLRLYRQYGDKYEELLKQGLVEQLDRVFWIDSLIKLSGQYLIPSLKFSFSAEKPLTSALFANIEIPNRVFYYSRLKLDMSLQHEEDLIRVFEAISQNISPFYLVESCKTEMIDDNAYVEANFNLLKGNLITDCSLIVFSTHSTVQKAQIKQ</sequence>
<accession>A0A3B0WR42</accession>
<feature type="transmembrane region" description="Helical" evidence="1">
    <location>
        <begin position="15"/>
        <end position="37"/>
    </location>
</feature>
<evidence type="ECO:0000256" key="1">
    <source>
        <dbReference type="SAM" id="Phobius"/>
    </source>
</evidence>
<keyword evidence="1" id="KW-0472">Membrane</keyword>
<gene>
    <name evidence="2" type="ORF">MNBD_GAMMA03-1182</name>
</gene>
<keyword evidence="1" id="KW-0812">Transmembrane</keyword>
<evidence type="ECO:0000313" key="2">
    <source>
        <dbReference type="EMBL" id="VAW46194.1"/>
    </source>
</evidence>
<proteinExistence type="predicted"/>
<organism evidence="2">
    <name type="scientific">hydrothermal vent metagenome</name>
    <dbReference type="NCBI Taxonomy" id="652676"/>
    <lineage>
        <taxon>unclassified sequences</taxon>
        <taxon>metagenomes</taxon>
        <taxon>ecological metagenomes</taxon>
    </lineage>
</organism>